<comment type="caution">
    <text evidence="2">The sequence shown here is derived from an EMBL/GenBank/DDBJ whole genome shotgun (WGS) entry which is preliminary data.</text>
</comment>
<accession>A0A919PB90</accession>
<dbReference type="InterPro" id="IPR000835">
    <property type="entry name" value="HTH_MarR-typ"/>
</dbReference>
<feature type="domain" description="HTH marR-type" evidence="1">
    <location>
        <begin position="37"/>
        <end position="140"/>
    </location>
</feature>
<dbReference type="PANTHER" id="PTHR33164">
    <property type="entry name" value="TRANSCRIPTIONAL REGULATOR, MARR FAMILY"/>
    <property type="match status" value="1"/>
</dbReference>
<dbReference type="InterPro" id="IPR036390">
    <property type="entry name" value="WH_DNA-bd_sf"/>
</dbReference>
<dbReference type="Pfam" id="PF12802">
    <property type="entry name" value="MarR_2"/>
    <property type="match status" value="1"/>
</dbReference>
<dbReference type="Gene3D" id="1.10.10.10">
    <property type="entry name" value="Winged helix-like DNA-binding domain superfamily/Winged helix DNA-binding domain"/>
    <property type="match status" value="1"/>
</dbReference>
<dbReference type="GO" id="GO:0003700">
    <property type="term" value="F:DNA-binding transcription factor activity"/>
    <property type="evidence" value="ECO:0007669"/>
    <property type="project" value="InterPro"/>
</dbReference>
<dbReference type="Proteomes" id="UP000642125">
    <property type="component" value="Unassembled WGS sequence"/>
</dbReference>
<evidence type="ECO:0000313" key="2">
    <source>
        <dbReference type="EMBL" id="GIG36466.1"/>
    </source>
</evidence>
<evidence type="ECO:0000313" key="3">
    <source>
        <dbReference type="Proteomes" id="UP000642125"/>
    </source>
</evidence>
<dbReference type="InterPro" id="IPR039422">
    <property type="entry name" value="MarR/SlyA-like"/>
</dbReference>
<sequence length="175" mass="18613">MSQRVEDATPWLSDAQIDDWKAVVALLTTLPAALDAQLKRDSGMNLYEYNVLVALSDRPHGELPMSDLARMTQSSPSRLSHAIGRLEQAGWVTRGSCVAAGKRTSARLTAGGEEQLRRAAPGHVREVRRLVVDALGPERMSALGDAALTVVRQAAPDVVDLLAACGPADGCTGDD</sequence>
<reference evidence="2" key="1">
    <citation type="submission" date="2021-01" db="EMBL/GenBank/DDBJ databases">
        <title>Whole genome shotgun sequence of Cellulomonas pakistanensis NBRC 110800.</title>
        <authorList>
            <person name="Komaki H."/>
            <person name="Tamura T."/>
        </authorList>
    </citation>
    <scope>NUCLEOTIDE SEQUENCE</scope>
    <source>
        <strain evidence="2">NBRC 110800</strain>
    </source>
</reference>
<dbReference type="SMART" id="SM00347">
    <property type="entry name" value="HTH_MARR"/>
    <property type="match status" value="1"/>
</dbReference>
<dbReference type="GO" id="GO:0006950">
    <property type="term" value="P:response to stress"/>
    <property type="evidence" value="ECO:0007669"/>
    <property type="project" value="TreeGrafter"/>
</dbReference>
<name>A0A919PB90_9CELL</name>
<dbReference type="EMBL" id="BONO01000012">
    <property type="protein sequence ID" value="GIG36466.1"/>
    <property type="molecule type" value="Genomic_DNA"/>
</dbReference>
<protein>
    <submittedName>
        <fullName evidence="2">MarR family transcriptional regulator</fullName>
    </submittedName>
</protein>
<gene>
    <name evidence="2" type="ORF">Cpa01nite_18470</name>
</gene>
<dbReference type="PANTHER" id="PTHR33164:SF99">
    <property type="entry name" value="MARR FAMILY REGULATORY PROTEIN"/>
    <property type="match status" value="1"/>
</dbReference>
<organism evidence="2 3">
    <name type="scientific">Cellulomonas pakistanensis</name>
    <dbReference type="NCBI Taxonomy" id="992287"/>
    <lineage>
        <taxon>Bacteria</taxon>
        <taxon>Bacillati</taxon>
        <taxon>Actinomycetota</taxon>
        <taxon>Actinomycetes</taxon>
        <taxon>Micrococcales</taxon>
        <taxon>Cellulomonadaceae</taxon>
        <taxon>Cellulomonas</taxon>
    </lineage>
</organism>
<proteinExistence type="predicted"/>
<dbReference type="InterPro" id="IPR036388">
    <property type="entry name" value="WH-like_DNA-bd_sf"/>
</dbReference>
<keyword evidence="3" id="KW-1185">Reference proteome</keyword>
<dbReference type="AlphaFoldDB" id="A0A919PB90"/>
<dbReference type="SUPFAM" id="SSF46785">
    <property type="entry name" value="Winged helix' DNA-binding domain"/>
    <property type="match status" value="1"/>
</dbReference>
<evidence type="ECO:0000259" key="1">
    <source>
        <dbReference type="SMART" id="SM00347"/>
    </source>
</evidence>
<dbReference type="RefSeq" id="WP_203668488.1">
    <property type="nucleotide sequence ID" value="NZ_BONO01000012.1"/>
</dbReference>